<proteinExistence type="inferred from homology"/>
<reference evidence="2 3" key="1">
    <citation type="submission" date="2020-08" db="EMBL/GenBank/DDBJ databases">
        <title>Paraeoetvoesia sp. YC-7-48 draft genome sequence.</title>
        <authorList>
            <person name="Yao L."/>
        </authorList>
    </citation>
    <scope>NUCLEOTIDE SEQUENCE [LARGE SCALE GENOMIC DNA]</scope>
    <source>
        <strain evidence="3">YC-7-48</strain>
    </source>
</reference>
<dbReference type="InterPro" id="IPR011004">
    <property type="entry name" value="Trimer_LpxA-like_sf"/>
</dbReference>
<dbReference type="EMBL" id="JACJUU010000010">
    <property type="protein sequence ID" value="MBC2770578.1"/>
    <property type="molecule type" value="Genomic_DNA"/>
</dbReference>
<dbReference type="InterPro" id="IPR001451">
    <property type="entry name" value="Hexapep"/>
</dbReference>
<evidence type="ECO:0000256" key="1">
    <source>
        <dbReference type="ARBA" id="ARBA00007274"/>
    </source>
</evidence>
<dbReference type="CDD" id="cd03360">
    <property type="entry name" value="LbH_AT_putative"/>
    <property type="match status" value="1"/>
</dbReference>
<dbReference type="Gene3D" id="2.160.10.10">
    <property type="entry name" value="Hexapeptide repeat proteins"/>
    <property type="match status" value="1"/>
</dbReference>
<accession>A0A842HSF4</accession>
<dbReference type="InterPro" id="IPR020019">
    <property type="entry name" value="AcTrfase_PglD-like"/>
</dbReference>
<comment type="caution">
    <text evidence="2">The sequence shown here is derived from an EMBL/GenBank/DDBJ whole genome shotgun (WGS) entry which is preliminary data.</text>
</comment>
<dbReference type="PANTHER" id="PTHR43300:SF4">
    <property type="entry name" value="ACYL-[ACYL-CARRIER-PROTEIN]--UDP-N-ACETYLGLUCOSAMINE O-ACYLTRANSFERASE"/>
    <property type="match status" value="1"/>
</dbReference>
<comment type="similarity">
    <text evidence="1">Belongs to the transferase hexapeptide repeat family.</text>
</comment>
<name>A0A842HSF4_9BURK</name>
<protein>
    <submittedName>
        <fullName evidence="2">Acetyltransferase</fullName>
    </submittedName>
</protein>
<dbReference type="Proteomes" id="UP000545386">
    <property type="component" value="Unassembled WGS sequence"/>
</dbReference>
<evidence type="ECO:0000313" key="2">
    <source>
        <dbReference type="EMBL" id="MBC2770578.1"/>
    </source>
</evidence>
<sequence length="228" mass="25380">MSKPLVIFGSAEMAELAKFYFEHDSSRKVVAFTVDDAYVKEDQFQGLPLVPFSEVARRYPADAYDMHVALSYAKLNRLRQEKYEQAKAAGYTLASYVCSKSATWPDLAIGDNCFILENQTIQPTVRIGNNVMIWSGNHLGHGTEIGDHTYIASHVVISGHCKIGQRNFFGVNSTLRDFCNIGDDCFIAMGASVARDMPSGSVALAPQAEVYEADDRRAKALKRMYFKI</sequence>
<keyword evidence="2" id="KW-0808">Transferase</keyword>
<gene>
    <name evidence="2" type="ORF">GTU67_11745</name>
</gene>
<keyword evidence="3" id="KW-1185">Reference proteome</keyword>
<dbReference type="Pfam" id="PF00132">
    <property type="entry name" value="Hexapep"/>
    <property type="match status" value="1"/>
</dbReference>
<dbReference type="SUPFAM" id="SSF51161">
    <property type="entry name" value="Trimeric LpxA-like enzymes"/>
    <property type="match status" value="1"/>
</dbReference>
<organism evidence="2 3">
    <name type="scientific">Pusillimonas minor</name>
    <dbReference type="NCBI Taxonomy" id="2697024"/>
    <lineage>
        <taxon>Bacteria</taxon>
        <taxon>Pseudomonadati</taxon>
        <taxon>Pseudomonadota</taxon>
        <taxon>Betaproteobacteria</taxon>
        <taxon>Burkholderiales</taxon>
        <taxon>Alcaligenaceae</taxon>
        <taxon>Pusillimonas</taxon>
    </lineage>
</organism>
<dbReference type="AlphaFoldDB" id="A0A842HSF4"/>
<dbReference type="PANTHER" id="PTHR43300">
    <property type="entry name" value="ACETYLTRANSFERASE"/>
    <property type="match status" value="1"/>
</dbReference>
<dbReference type="InterPro" id="IPR050179">
    <property type="entry name" value="Trans_hexapeptide_repeat"/>
</dbReference>
<dbReference type="GO" id="GO:0016740">
    <property type="term" value="F:transferase activity"/>
    <property type="evidence" value="ECO:0007669"/>
    <property type="project" value="UniProtKB-KW"/>
</dbReference>
<evidence type="ECO:0000313" key="3">
    <source>
        <dbReference type="Proteomes" id="UP000545386"/>
    </source>
</evidence>
<dbReference type="RefSeq" id="WP_185780259.1">
    <property type="nucleotide sequence ID" value="NZ_JACJUU010000010.1"/>
</dbReference>